<gene>
    <name evidence="1" type="primary">rlmJ</name>
    <name evidence="2" type="ORF">ACFQ0E_10730</name>
</gene>
<feature type="binding site" evidence="1">
    <location>
        <position position="172"/>
    </location>
    <ligand>
        <name>S-adenosyl-L-methionine</name>
        <dbReference type="ChEBI" id="CHEBI:59789"/>
    </ligand>
</feature>
<dbReference type="Gene3D" id="3.40.50.150">
    <property type="entry name" value="Vaccinia Virus protein VP39"/>
    <property type="match status" value="1"/>
</dbReference>
<dbReference type="GO" id="GO:0036307">
    <property type="term" value="F:23S rRNA (adenine(2030)-N(6))-methyltransferase activity"/>
    <property type="evidence" value="ECO:0007669"/>
    <property type="project" value="UniProtKB-EC"/>
</dbReference>
<evidence type="ECO:0000313" key="3">
    <source>
        <dbReference type="Proteomes" id="UP001597110"/>
    </source>
</evidence>
<feature type="active site" description="Proton acceptor" evidence="1">
    <location>
        <position position="172"/>
    </location>
</feature>
<keyword evidence="1" id="KW-0698">rRNA processing</keyword>
<proteinExistence type="inferred from homology"/>
<dbReference type="PANTHER" id="PTHR37426:SF1">
    <property type="entry name" value="RIBOSOMAL RNA LARGE SUBUNIT METHYLTRANSFERASE J"/>
    <property type="match status" value="1"/>
</dbReference>
<evidence type="ECO:0000313" key="2">
    <source>
        <dbReference type="EMBL" id="MFD0726072.1"/>
    </source>
</evidence>
<dbReference type="EMBL" id="JBHTIF010000001">
    <property type="protein sequence ID" value="MFD0726072.1"/>
    <property type="molecule type" value="Genomic_DNA"/>
</dbReference>
<evidence type="ECO:0000256" key="1">
    <source>
        <dbReference type="HAMAP-Rule" id="MF_00934"/>
    </source>
</evidence>
<dbReference type="HAMAP" id="MF_00934">
    <property type="entry name" value="23SrRNA_methyltr_J"/>
    <property type="match status" value="1"/>
</dbReference>
<comment type="similarity">
    <text evidence="1">Belongs to the RlmJ family.</text>
</comment>
<dbReference type="InterPro" id="IPR029063">
    <property type="entry name" value="SAM-dependent_MTases_sf"/>
</dbReference>
<keyword evidence="1" id="KW-0694">RNA-binding</keyword>
<organism evidence="2 3">
    <name type="scientific">Lysobacter brunescens</name>
    <dbReference type="NCBI Taxonomy" id="262323"/>
    <lineage>
        <taxon>Bacteria</taxon>
        <taxon>Pseudomonadati</taxon>
        <taxon>Pseudomonadota</taxon>
        <taxon>Gammaproteobacteria</taxon>
        <taxon>Lysobacterales</taxon>
        <taxon>Lysobacteraceae</taxon>
        <taxon>Lysobacter</taxon>
    </lineage>
</organism>
<dbReference type="PANTHER" id="PTHR37426">
    <property type="entry name" value="RIBOSOMAL RNA LARGE SUBUNIT METHYLTRANSFERASE J"/>
    <property type="match status" value="1"/>
</dbReference>
<feature type="binding site" evidence="1">
    <location>
        <position position="41"/>
    </location>
    <ligand>
        <name>S-adenosyl-L-methionine</name>
        <dbReference type="ChEBI" id="CHEBI:59789"/>
    </ligand>
</feature>
<accession>A0ABW2YEA9</accession>
<feature type="site" description="Interaction with substrate rRNA" evidence="1">
    <location>
        <position position="3"/>
    </location>
</feature>
<feature type="binding site" evidence="1">
    <location>
        <position position="18"/>
    </location>
    <ligand>
        <name>S-adenosyl-L-methionine</name>
        <dbReference type="ChEBI" id="CHEBI:59789"/>
    </ligand>
</feature>
<keyword evidence="1 2" id="KW-0489">Methyltransferase</keyword>
<dbReference type="Proteomes" id="UP001597110">
    <property type="component" value="Unassembled WGS sequence"/>
</dbReference>
<dbReference type="Pfam" id="PF04378">
    <property type="entry name" value="RsmJ"/>
    <property type="match status" value="1"/>
</dbReference>
<keyword evidence="1 2" id="KW-0808">Transferase</keyword>
<feature type="binding site" evidence="1">
    <location>
        <begin position="146"/>
        <end position="147"/>
    </location>
    <ligand>
        <name>S-adenosyl-L-methionine</name>
        <dbReference type="ChEBI" id="CHEBI:59789"/>
    </ligand>
</feature>
<keyword evidence="3" id="KW-1185">Reference proteome</keyword>
<comment type="catalytic activity">
    <reaction evidence="1">
        <text>adenosine(2030) in 23S rRNA + S-adenosyl-L-methionine = N(6)-methyladenosine(2030) in 23S rRNA + S-adenosyl-L-homocysteine + H(+)</text>
        <dbReference type="Rhea" id="RHEA:43736"/>
        <dbReference type="Rhea" id="RHEA-COMP:10668"/>
        <dbReference type="Rhea" id="RHEA-COMP:10669"/>
        <dbReference type="ChEBI" id="CHEBI:15378"/>
        <dbReference type="ChEBI" id="CHEBI:57856"/>
        <dbReference type="ChEBI" id="CHEBI:59789"/>
        <dbReference type="ChEBI" id="CHEBI:74411"/>
        <dbReference type="ChEBI" id="CHEBI:74449"/>
        <dbReference type="EC" id="2.1.1.266"/>
    </reaction>
</comment>
<protein>
    <recommendedName>
        <fullName evidence="1">Ribosomal RNA large subunit methyltransferase J</fullName>
        <ecNumber evidence="1">2.1.1.266</ecNumber>
    </recommendedName>
    <alternativeName>
        <fullName evidence="1">23S rRNA (adenine(2030)-N6)-methyltransferase</fullName>
    </alternativeName>
    <alternativeName>
        <fullName evidence="1">23S rRNA m6A2030 methyltransferase</fullName>
    </alternativeName>
</protein>
<feature type="binding site" evidence="1">
    <location>
        <position position="121"/>
    </location>
    <ligand>
        <name>S-adenosyl-L-methionine</name>
        <dbReference type="ChEBI" id="CHEBI:59789"/>
    </ligand>
</feature>
<comment type="caution">
    <text evidence="2">The sequence shown here is derived from an EMBL/GenBank/DDBJ whole genome shotgun (WGS) entry which is preliminary data.</text>
</comment>
<dbReference type="EC" id="2.1.1.266" evidence="1"/>
<feature type="binding site" evidence="1">
    <location>
        <position position="103"/>
    </location>
    <ligand>
        <name>S-adenosyl-L-methionine</name>
        <dbReference type="ChEBI" id="CHEBI:59789"/>
    </ligand>
</feature>
<sequence>MNYRHAFHAGNHADVLKHVALLALCDALTAKPAPLFALDTHAGAGLYALAGEEAGRTGEAVDGIGRLLAASPTGTPVHPAIRRYLDAVADCRAAHGEDGYPGSPWLLAHALREQDRIACCELRDEEAALLKRHVGGDPRVAVHARDGYAAIRALLPPKIGAVRYARGLVLIDPPYEAQLAEFDTARAALRDALVLWPQAVYALWYPIKRRSALNPFYRSAATLEAKSVLACELLVRPDDSPLRMNGSGLLILNAPWQFDAVMRSVLDALRARLGDTGASAQLAWLKAPA</sequence>
<dbReference type="RefSeq" id="WP_386823637.1">
    <property type="nucleotide sequence ID" value="NZ_JBHTIF010000001.1"/>
</dbReference>
<dbReference type="InterPro" id="IPR007473">
    <property type="entry name" value="RlmJ"/>
</dbReference>
<name>A0ABW2YEA9_9GAMM</name>
<comment type="subunit">
    <text evidence="1">Monomer.</text>
</comment>
<comment type="function">
    <text evidence="1">Specifically methylates the adenine in position 2030 of 23S rRNA.</text>
</comment>
<keyword evidence="1" id="KW-0949">S-adenosyl-L-methionine</keyword>
<dbReference type="SUPFAM" id="SSF53335">
    <property type="entry name" value="S-adenosyl-L-methionine-dependent methyltransferases"/>
    <property type="match status" value="1"/>
</dbReference>
<reference evidence="3" key="1">
    <citation type="journal article" date="2019" name="Int. J. Syst. Evol. Microbiol.">
        <title>The Global Catalogue of Microorganisms (GCM) 10K type strain sequencing project: providing services to taxonomists for standard genome sequencing and annotation.</title>
        <authorList>
            <consortium name="The Broad Institute Genomics Platform"/>
            <consortium name="The Broad Institute Genome Sequencing Center for Infectious Disease"/>
            <person name="Wu L."/>
            <person name="Ma J."/>
        </authorList>
    </citation>
    <scope>NUCLEOTIDE SEQUENCE [LARGE SCALE GENOMIC DNA]</scope>
    <source>
        <strain evidence="3">CCUG 55585</strain>
    </source>
</reference>